<dbReference type="Gene3D" id="3.90.550.10">
    <property type="entry name" value="Spore Coat Polysaccharide Biosynthesis Protein SpsA, Chain A"/>
    <property type="match status" value="1"/>
</dbReference>
<sequence>MGVSKLHADLVEGLPLGSLALKTLLEKWQGPAAVVVKPEDDRGWVPRECGLESGAFTFVECKDASSGIGHSIRAGMEWLLGRQGGHELEAVLVMLADQPFIRRDTLQNYLDRLDSDPALDYVAGCYQGQMMPPVLWGGRCFPELMKLHGDEGARRLLTSGRWNGSRVELESHEALDVDTPEQLDAARVWWAQRGMG</sequence>
<dbReference type="InterPro" id="IPR029044">
    <property type="entry name" value="Nucleotide-diphossugar_trans"/>
</dbReference>
<evidence type="ECO:0000259" key="1">
    <source>
        <dbReference type="Pfam" id="PF12804"/>
    </source>
</evidence>
<keyword evidence="3" id="KW-1185">Reference proteome</keyword>
<dbReference type="SUPFAM" id="SSF53448">
    <property type="entry name" value="Nucleotide-diphospho-sugar transferases"/>
    <property type="match status" value="1"/>
</dbReference>
<organism evidence="2 3">
    <name type="scientific">Paenibacillus sambharensis</name>
    <dbReference type="NCBI Taxonomy" id="1803190"/>
    <lineage>
        <taxon>Bacteria</taxon>
        <taxon>Bacillati</taxon>
        <taxon>Bacillota</taxon>
        <taxon>Bacilli</taxon>
        <taxon>Bacillales</taxon>
        <taxon>Paenibacillaceae</taxon>
        <taxon>Paenibacillus</taxon>
    </lineage>
</organism>
<dbReference type="AlphaFoldDB" id="A0A2W1LM90"/>
<feature type="domain" description="MobA-like NTP transferase" evidence="1">
    <location>
        <begin position="1"/>
        <end position="158"/>
    </location>
</feature>
<gene>
    <name evidence="2" type="ORF">DNH61_09255</name>
</gene>
<evidence type="ECO:0000313" key="2">
    <source>
        <dbReference type="EMBL" id="PZD96092.1"/>
    </source>
</evidence>
<dbReference type="Proteomes" id="UP000249522">
    <property type="component" value="Unassembled WGS sequence"/>
</dbReference>
<name>A0A2W1LM90_9BACL</name>
<accession>A0A2W1LM90</accession>
<protein>
    <recommendedName>
        <fullName evidence="1">MobA-like NTP transferase domain-containing protein</fullName>
    </recommendedName>
</protein>
<dbReference type="EMBL" id="QKRB01000042">
    <property type="protein sequence ID" value="PZD96092.1"/>
    <property type="molecule type" value="Genomic_DNA"/>
</dbReference>
<evidence type="ECO:0000313" key="3">
    <source>
        <dbReference type="Proteomes" id="UP000249522"/>
    </source>
</evidence>
<dbReference type="PANTHER" id="PTHR43777:SF1">
    <property type="entry name" value="MOLYBDENUM COFACTOR CYTIDYLYLTRANSFERASE"/>
    <property type="match status" value="1"/>
</dbReference>
<comment type="caution">
    <text evidence="2">The sequence shown here is derived from an EMBL/GenBank/DDBJ whole genome shotgun (WGS) entry which is preliminary data.</text>
</comment>
<proteinExistence type="predicted"/>
<dbReference type="GO" id="GO:0016779">
    <property type="term" value="F:nucleotidyltransferase activity"/>
    <property type="evidence" value="ECO:0007669"/>
    <property type="project" value="UniProtKB-ARBA"/>
</dbReference>
<reference evidence="2 3" key="1">
    <citation type="submission" date="2018-06" db="EMBL/GenBank/DDBJ databases">
        <title>Paenibacillus imtechensis sp. nov.</title>
        <authorList>
            <person name="Pinnaka A.K."/>
            <person name="Singh H."/>
            <person name="Kaur M."/>
        </authorList>
    </citation>
    <scope>NUCLEOTIDE SEQUENCE [LARGE SCALE GENOMIC DNA]</scope>
    <source>
        <strain evidence="2 3">SMB1</strain>
    </source>
</reference>
<dbReference type="Pfam" id="PF12804">
    <property type="entry name" value="NTP_transf_3"/>
    <property type="match status" value="1"/>
</dbReference>
<dbReference type="PANTHER" id="PTHR43777">
    <property type="entry name" value="MOLYBDENUM COFACTOR CYTIDYLYLTRANSFERASE"/>
    <property type="match status" value="1"/>
</dbReference>
<dbReference type="InterPro" id="IPR025877">
    <property type="entry name" value="MobA-like_NTP_Trfase"/>
</dbReference>
<dbReference type="CDD" id="cd04182">
    <property type="entry name" value="GT_2_like_f"/>
    <property type="match status" value="1"/>
</dbReference>